<name>A0ABM1E675_PRICU</name>
<dbReference type="InterPro" id="IPR005123">
    <property type="entry name" value="Oxoglu/Fe-dep_dioxygenase_dom"/>
</dbReference>
<gene>
    <name evidence="4" type="primary">LOC106809213</name>
</gene>
<dbReference type="PANTHER" id="PTHR47990">
    <property type="entry name" value="2-OXOGLUTARATE (2OG) AND FE(II)-DEPENDENT OXYGENASE SUPERFAMILY PROTEIN-RELATED"/>
    <property type="match status" value="1"/>
</dbReference>
<keyword evidence="1" id="KW-0479">Metal-binding</keyword>
<evidence type="ECO:0000259" key="2">
    <source>
        <dbReference type="PROSITE" id="PS51471"/>
    </source>
</evidence>
<dbReference type="Pfam" id="PF14226">
    <property type="entry name" value="DIOX_N"/>
    <property type="match status" value="1"/>
</dbReference>
<evidence type="ECO:0000313" key="3">
    <source>
        <dbReference type="Proteomes" id="UP000695022"/>
    </source>
</evidence>
<dbReference type="InterPro" id="IPR044861">
    <property type="entry name" value="IPNS-like_FE2OG_OXY"/>
</dbReference>
<accession>A0ABM1E675</accession>
<proteinExistence type="inferred from homology"/>
<dbReference type="Gene3D" id="2.60.120.330">
    <property type="entry name" value="B-lactam Antibiotic, Isopenicillin N Synthase, Chain"/>
    <property type="match status" value="1"/>
</dbReference>
<keyword evidence="1" id="KW-0560">Oxidoreductase</keyword>
<reference evidence="4" key="1">
    <citation type="submission" date="2025-08" db="UniProtKB">
        <authorList>
            <consortium name="RefSeq"/>
        </authorList>
    </citation>
    <scope>IDENTIFICATION</scope>
</reference>
<dbReference type="RefSeq" id="XP_014667696.1">
    <property type="nucleotide sequence ID" value="XM_014812210.1"/>
</dbReference>
<dbReference type="PROSITE" id="PS51471">
    <property type="entry name" value="FE2OG_OXY"/>
    <property type="match status" value="1"/>
</dbReference>
<evidence type="ECO:0000313" key="4">
    <source>
        <dbReference type="RefSeq" id="XP_014667696.1"/>
    </source>
</evidence>
<dbReference type="Pfam" id="PF03171">
    <property type="entry name" value="2OG-FeII_Oxy"/>
    <property type="match status" value="1"/>
</dbReference>
<dbReference type="Proteomes" id="UP000695022">
    <property type="component" value="Unplaced"/>
</dbReference>
<evidence type="ECO:0000256" key="1">
    <source>
        <dbReference type="RuleBase" id="RU003682"/>
    </source>
</evidence>
<dbReference type="SUPFAM" id="SSF51197">
    <property type="entry name" value="Clavaminate synthase-like"/>
    <property type="match status" value="1"/>
</dbReference>
<organism evidence="3 4">
    <name type="scientific">Priapulus caudatus</name>
    <name type="common">Priapulid worm</name>
    <dbReference type="NCBI Taxonomy" id="37621"/>
    <lineage>
        <taxon>Eukaryota</taxon>
        <taxon>Metazoa</taxon>
        <taxon>Ecdysozoa</taxon>
        <taxon>Scalidophora</taxon>
        <taxon>Priapulida</taxon>
        <taxon>Priapulimorpha</taxon>
        <taxon>Priapulimorphida</taxon>
        <taxon>Priapulidae</taxon>
        <taxon>Priapulus</taxon>
    </lineage>
</organism>
<keyword evidence="1" id="KW-0408">Iron</keyword>
<keyword evidence="3" id="KW-1185">Reference proteome</keyword>
<feature type="domain" description="Fe2OG dioxygenase" evidence="2">
    <location>
        <begin position="175"/>
        <end position="286"/>
    </location>
</feature>
<sequence>MASSNSNISYVDFSGLGLQIEDVSQADPNQVQNIVEELRTAFTTVGFVYLKNYGIPPEEITMALDVSRRFFTLPESVKRKVKRPDDGNSGYVCIGLESFNKDRPSDLREAYNITPCERSAMIMPDDDLPEFRETIMALYDNCKKLSMRVLYALAMALKLEDLTFFEKNHQYIGCGPNQTTLRTLYYPPIKNAEEVMPNQVRCGEHSDYGTITLLWQDDCGGLEVMNRHGNYVAAEPMKDAVLVNIADLLQFWTSDELISAKHRVMIPAAELRQRRIRQSLAFFVHPDDDTLVTPLNGSIKHEPITALQHLLNRFSETY</sequence>
<dbReference type="InterPro" id="IPR050231">
    <property type="entry name" value="Iron_ascorbate_oxido_reductase"/>
</dbReference>
<dbReference type="InterPro" id="IPR027443">
    <property type="entry name" value="IPNS-like_sf"/>
</dbReference>
<comment type="similarity">
    <text evidence="1">Belongs to the iron/ascorbate-dependent oxidoreductase family.</text>
</comment>
<protein>
    <submittedName>
        <fullName evidence="4">UPF0676 protein C1494.01-like</fullName>
    </submittedName>
</protein>
<dbReference type="GeneID" id="106809213"/>
<dbReference type="InterPro" id="IPR026992">
    <property type="entry name" value="DIOX_N"/>
</dbReference>